<sequence>MYKVEMMMSKAPPWAAAGFLMAPAAAPATPQQQQELRFVRDRRYAFHGQIMMLVVFVLFSIFICFVAVYPRLKRLRNADSEHREMEERPGCCFLPPFRKRGNHEVSFHRS</sequence>
<reference evidence="3" key="1">
    <citation type="submission" date="2016-06" db="EMBL/GenBank/DDBJ databases">
        <title>Parallel loss of symbiosis genes in relatives of nitrogen-fixing non-legume Parasponia.</title>
        <authorList>
            <person name="Van Velzen R."/>
            <person name="Holmer R."/>
            <person name="Bu F."/>
            <person name="Rutten L."/>
            <person name="Van Zeijl A."/>
            <person name="Liu W."/>
            <person name="Santuari L."/>
            <person name="Cao Q."/>
            <person name="Sharma T."/>
            <person name="Shen D."/>
            <person name="Roswanjaya Y."/>
            <person name="Wardhani T."/>
            <person name="Kalhor M.S."/>
            <person name="Jansen J."/>
            <person name="Van den Hoogen J."/>
            <person name="Gungor B."/>
            <person name="Hartog M."/>
            <person name="Hontelez J."/>
            <person name="Verver J."/>
            <person name="Yang W.-C."/>
            <person name="Schijlen E."/>
            <person name="Repin R."/>
            <person name="Schilthuizen M."/>
            <person name="Schranz E."/>
            <person name="Heidstra R."/>
            <person name="Miyata K."/>
            <person name="Fedorova E."/>
            <person name="Kohlen W."/>
            <person name="Bisseling T."/>
            <person name="Smit S."/>
            <person name="Geurts R."/>
        </authorList>
    </citation>
    <scope>NUCLEOTIDE SEQUENCE [LARGE SCALE GENOMIC DNA]</scope>
    <source>
        <strain evidence="3">cv. WU1-14</strain>
    </source>
</reference>
<evidence type="ECO:0000256" key="1">
    <source>
        <dbReference type="SAM" id="Phobius"/>
    </source>
</evidence>
<accession>A0A2P5C935</accession>
<name>A0A2P5C935_PARAD</name>
<keyword evidence="1" id="KW-0472">Membrane</keyword>
<gene>
    <name evidence="2" type="ORF">PanWU01x14_172960</name>
</gene>
<keyword evidence="1" id="KW-0812">Transmembrane</keyword>
<keyword evidence="1" id="KW-1133">Transmembrane helix</keyword>
<evidence type="ECO:0000313" key="2">
    <source>
        <dbReference type="EMBL" id="PON57576.1"/>
    </source>
</evidence>
<proteinExistence type="predicted"/>
<dbReference type="Proteomes" id="UP000237105">
    <property type="component" value="Unassembled WGS sequence"/>
</dbReference>
<organism evidence="2 3">
    <name type="scientific">Parasponia andersonii</name>
    <name type="common">Sponia andersonii</name>
    <dbReference type="NCBI Taxonomy" id="3476"/>
    <lineage>
        <taxon>Eukaryota</taxon>
        <taxon>Viridiplantae</taxon>
        <taxon>Streptophyta</taxon>
        <taxon>Embryophyta</taxon>
        <taxon>Tracheophyta</taxon>
        <taxon>Spermatophyta</taxon>
        <taxon>Magnoliopsida</taxon>
        <taxon>eudicotyledons</taxon>
        <taxon>Gunneridae</taxon>
        <taxon>Pentapetalae</taxon>
        <taxon>rosids</taxon>
        <taxon>fabids</taxon>
        <taxon>Rosales</taxon>
        <taxon>Cannabaceae</taxon>
        <taxon>Parasponia</taxon>
    </lineage>
</organism>
<dbReference type="EMBL" id="JXTB01000158">
    <property type="protein sequence ID" value="PON57576.1"/>
    <property type="molecule type" value="Genomic_DNA"/>
</dbReference>
<dbReference type="OrthoDB" id="1421795at2759"/>
<comment type="caution">
    <text evidence="2">The sequence shown here is derived from an EMBL/GenBank/DDBJ whole genome shotgun (WGS) entry which is preliminary data.</text>
</comment>
<dbReference type="AlphaFoldDB" id="A0A2P5C935"/>
<keyword evidence="3" id="KW-1185">Reference proteome</keyword>
<feature type="transmembrane region" description="Helical" evidence="1">
    <location>
        <begin position="46"/>
        <end position="69"/>
    </location>
</feature>
<protein>
    <recommendedName>
        <fullName evidence="4">Transmembrane protein</fullName>
    </recommendedName>
</protein>
<evidence type="ECO:0000313" key="3">
    <source>
        <dbReference type="Proteomes" id="UP000237105"/>
    </source>
</evidence>
<evidence type="ECO:0008006" key="4">
    <source>
        <dbReference type="Google" id="ProtNLM"/>
    </source>
</evidence>